<sequence length="807" mass="89247">MPRVSSTQYNLPSNPEYREIPRSDGDTRTWPRNTTRIVEGGQVNYMHHVEIDESIAIKWRVMIADALSKALNWPEGPSYVLRSWPANYRMYIHKKGPQAAPREDVYLFGSTKTAKFRSPAEFIQHAIWLFGDPSEQCKCKYCSKKTQKEITADMGQQGIISTSPAPSSPSRPSQQQKPRKPRPEASSLKNSVVYAAVQKKKPSSSLVTKHPSPVEQMNDLDAIHHINEVLELRRWCRNDEIVWVELEDPIVGSKGEDDIIKAWPAIVEDASTRAVSTENPSQSATANGNGTSYPDYDPNSPPWTVSQFTKYKLKLLGTSCSLIARDEQVLPYQAYMPPKELIDELQDVPLSSIRFDAQYISTFNPVPTKNPNEPPIPPPTFEQSTGPYALAIQIASQVSGFWGLTDDWDFKYTFQEHRPLEEAISNASNINASNGEASTSYGTSAIFGNRRMTAEELERTKAASLGTPKPVNFHQLSQKRFHGLWWGAERIWEGDLLRLKMARSAIAPDGGPHILPASLAGPNALLHRSVTIGQKTDENDAKLMGAGSRGVFMRLDALFMVEVDVGYGRKKNEVRAAGPLYELADLDWNDSSEQPVTQSQPAGVDAASSSGFVNGMSNALPQPSPLQPAPLPNPNPAVPVEQTAPQILSEVLPNHSASTVGNKPNGTFKPPTPVTSFDLPQAPTGYKFRSILEQGYEAVFSLTLLSGRYYPGILSHPLLSEAITTAFTEEGAPDPQTAHLWPLEGLEPGFANSVDPIRFKKDRLKMVVDAEQNAREQLTEHLDSGDTVKPEEMEVDQLANNRMQVDS</sequence>
<feature type="region of interest" description="Disordered" evidence="1">
    <location>
        <begin position="271"/>
        <end position="295"/>
    </location>
</feature>
<dbReference type="Pfam" id="PF16761">
    <property type="entry name" value="Clr2_transil"/>
    <property type="match status" value="1"/>
</dbReference>
<organism evidence="3 4">
    <name type="scientific">Gymnopus androsaceus JB14</name>
    <dbReference type="NCBI Taxonomy" id="1447944"/>
    <lineage>
        <taxon>Eukaryota</taxon>
        <taxon>Fungi</taxon>
        <taxon>Dikarya</taxon>
        <taxon>Basidiomycota</taxon>
        <taxon>Agaricomycotina</taxon>
        <taxon>Agaricomycetes</taxon>
        <taxon>Agaricomycetidae</taxon>
        <taxon>Agaricales</taxon>
        <taxon>Marasmiineae</taxon>
        <taxon>Omphalotaceae</taxon>
        <taxon>Gymnopus</taxon>
    </lineage>
</organism>
<feature type="compositionally biased region" description="Basic and acidic residues" evidence="1">
    <location>
        <begin position="16"/>
        <end position="29"/>
    </location>
</feature>
<feature type="compositionally biased region" description="Polar residues" evidence="1">
    <location>
        <begin position="591"/>
        <end position="616"/>
    </location>
</feature>
<evidence type="ECO:0000313" key="4">
    <source>
        <dbReference type="Proteomes" id="UP000799118"/>
    </source>
</evidence>
<dbReference type="Proteomes" id="UP000799118">
    <property type="component" value="Unassembled WGS sequence"/>
</dbReference>
<feature type="compositionally biased region" description="Polar residues" evidence="1">
    <location>
        <begin position="273"/>
        <end position="292"/>
    </location>
</feature>
<accession>A0A6A4HIB8</accession>
<feature type="region of interest" description="Disordered" evidence="1">
    <location>
        <begin position="780"/>
        <end position="807"/>
    </location>
</feature>
<feature type="region of interest" description="Disordered" evidence="1">
    <location>
        <begin position="591"/>
        <end position="633"/>
    </location>
</feature>
<evidence type="ECO:0000259" key="2">
    <source>
        <dbReference type="Pfam" id="PF16761"/>
    </source>
</evidence>
<dbReference type="AlphaFoldDB" id="A0A6A4HIB8"/>
<dbReference type="GO" id="GO:0031934">
    <property type="term" value="C:mating-type region heterochromatin"/>
    <property type="evidence" value="ECO:0007669"/>
    <property type="project" value="TreeGrafter"/>
</dbReference>
<dbReference type="GO" id="GO:0070824">
    <property type="term" value="C:SHREC complex"/>
    <property type="evidence" value="ECO:0007669"/>
    <property type="project" value="InterPro"/>
</dbReference>
<proteinExistence type="predicted"/>
<feature type="compositionally biased region" description="Pro residues" evidence="1">
    <location>
        <begin position="622"/>
        <end position="633"/>
    </location>
</feature>
<feature type="region of interest" description="Disordered" evidence="1">
    <location>
        <begin position="158"/>
        <end position="190"/>
    </location>
</feature>
<gene>
    <name evidence="3" type="ORF">BT96DRAFT_884312</name>
</gene>
<feature type="region of interest" description="Disordered" evidence="1">
    <location>
        <begin position="1"/>
        <end position="31"/>
    </location>
</feature>
<dbReference type="GO" id="GO:0030466">
    <property type="term" value="P:silent mating-type cassette heterochromatin formation"/>
    <property type="evidence" value="ECO:0007669"/>
    <property type="project" value="TreeGrafter"/>
</dbReference>
<evidence type="ECO:0000256" key="1">
    <source>
        <dbReference type="SAM" id="MobiDB-lite"/>
    </source>
</evidence>
<name>A0A6A4HIB8_9AGAR</name>
<evidence type="ECO:0000313" key="3">
    <source>
        <dbReference type="EMBL" id="KAE9396867.1"/>
    </source>
</evidence>
<feature type="compositionally biased region" description="Polar residues" evidence="1">
    <location>
        <begin position="1"/>
        <end position="13"/>
    </location>
</feature>
<dbReference type="EMBL" id="ML769506">
    <property type="protein sequence ID" value="KAE9396867.1"/>
    <property type="molecule type" value="Genomic_DNA"/>
</dbReference>
<protein>
    <recommendedName>
        <fullName evidence="2">Cryptic loci regulator 2 N-terminal domain-containing protein</fullName>
    </recommendedName>
</protein>
<feature type="compositionally biased region" description="Basic and acidic residues" evidence="1">
    <location>
        <begin position="780"/>
        <end position="792"/>
    </location>
</feature>
<reference evidence="3" key="1">
    <citation type="journal article" date="2019" name="Environ. Microbiol.">
        <title>Fungal ecological strategies reflected in gene transcription - a case study of two litter decomposers.</title>
        <authorList>
            <person name="Barbi F."/>
            <person name="Kohler A."/>
            <person name="Barry K."/>
            <person name="Baskaran P."/>
            <person name="Daum C."/>
            <person name="Fauchery L."/>
            <person name="Ihrmark K."/>
            <person name="Kuo A."/>
            <person name="LaButti K."/>
            <person name="Lipzen A."/>
            <person name="Morin E."/>
            <person name="Grigoriev I.V."/>
            <person name="Henrissat B."/>
            <person name="Lindahl B."/>
            <person name="Martin F."/>
        </authorList>
    </citation>
    <scope>NUCLEOTIDE SEQUENCE</scope>
    <source>
        <strain evidence="3">JB14</strain>
    </source>
</reference>
<feature type="compositionally biased region" description="Low complexity" evidence="1">
    <location>
        <begin position="163"/>
        <end position="176"/>
    </location>
</feature>
<dbReference type="InterPro" id="IPR038986">
    <property type="entry name" value="Clr2"/>
</dbReference>
<dbReference type="GO" id="GO:0033553">
    <property type="term" value="C:rDNA heterochromatin"/>
    <property type="evidence" value="ECO:0007669"/>
    <property type="project" value="TreeGrafter"/>
</dbReference>
<dbReference type="InterPro" id="IPR031915">
    <property type="entry name" value="Clr2_N"/>
</dbReference>
<dbReference type="PANTHER" id="PTHR38046">
    <property type="entry name" value="CRYPTIC LOCI REGULATOR 2"/>
    <property type="match status" value="1"/>
</dbReference>
<feature type="compositionally biased region" description="Polar residues" evidence="1">
    <location>
        <begin position="798"/>
        <end position="807"/>
    </location>
</feature>
<keyword evidence="4" id="KW-1185">Reference proteome</keyword>
<dbReference type="OrthoDB" id="2421327at2759"/>
<dbReference type="PANTHER" id="PTHR38046:SF1">
    <property type="entry name" value="CRYPTIC LOCI REGULATOR 2"/>
    <property type="match status" value="1"/>
</dbReference>
<feature type="domain" description="Cryptic loci regulator 2 N-terminal" evidence="2">
    <location>
        <begin position="79"/>
        <end position="142"/>
    </location>
</feature>